<dbReference type="SUPFAM" id="SSF48452">
    <property type="entry name" value="TPR-like"/>
    <property type="match status" value="1"/>
</dbReference>
<dbReference type="Proteomes" id="UP000198951">
    <property type="component" value="Unassembled WGS sequence"/>
</dbReference>
<keyword evidence="4" id="KW-0472">Membrane</keyword>
<feature type="domain" description="SusD-like N-terminal" evidence="7">
    <location>
        <begin position="106"/>
        <end position="242"/>
    </location>
</feature>
<keyword evidence="5" id="KW-0998">Cell outer membrane</keyword>
<keyword evidence="3" id="KW-0732">Signal</keyword>
<feature type="domain" description="RagB/SusD" evidence="6">
    <location>
        <begin position="346"/>
        <end position="475"/>
    </location>
</feature>
<evidence type="ECO:0000313" key="9">
    <source>
        <dbReference type="Proteomes" id="UP000198951"/>
    </source>
</evidence>
<comment type="subcellular location">
    <subcellularLocation>
        <location evidence="1">Cell outer membrane</location>
    </subcellularLocation>
</comment>
<gene>
    <name evidence="8" type="ORF">SAMN05443667_1036</name>
</gene>
<dbReference type="InterPro" id="IPR033985">
    <property type="entry name" value="SusD-like_N"/>
</dbReference>
<name>A0A1H3ZQH8_9FLAO</name>
<keyword evidence="9" id="KW-1185">Reference proteome</keyword>
<dbReference type="AlphaFoldDB" id="A0A1H3ZQH8"/>
<evidence type="ECO:0000259" key="6">
    <source>
        <dbReference type="Pfam" id="PF07980"/>
    </source>
</evidence>
<evidence type="ECO:0000259" key="7">
    <source>
        <dbReference type="Pfam" id="PF14322"/>
    </source>
</evidence>
<dbReference type="EMBL" id="FNRD01000003">
    <property type="protein sequence ID" value="SEA25514.1"/>
    <property type="molecule type" value="Genomic_DNA"/>
</dbReference>
<proteinExistence type="inferred from homology"/>
<protein>
    <submittedName>
        <fullName evidence="8">RagB/SusD domain-containing protein</fullName>
    </submittedName>
</protein>
<evidence type="ECO:0000256" key="5">
    <source>
        <dbReference type="ARBA" id="ARBA00023237"/>
    </source>
</evidence>
<evidence type="ECO:0000256" key="3">
    <source>
        <dbReference type="ARBA" id="ARBA00022729"/>
    </source>
</evidence>
<dbReference type="Gene3D" id="1.25.40.390">
    <property type="match status" value="1"/>
</dbReference>
<accession>A0A1H3ZQH8</accession>
<dbReference type="Pfam" id="PF14322">
    <property type="entry name" value="SusD-like_3"/>
    <property type="match status" value="1"/>
</dbReference>
<dbReference type="CDD" id="cd08977">
    <property type="entry name" value="SusD"/>
    <property type="match status" value="1"/>
</dbReference>
<organism evidence="8 9">
    <name type="scientific">Flavobacterium gillisiae</name>
    <dbReference type="NCBI Taxonomy" id="150146"/>
    <lineage>
        <taxon>Bacteria</taxon>
        <taxon>Pseudomonadati</taxon>
        <taxon>Bacteroidota</taxon>
        <taxon>Flavobacteriia</taxon>
        <taxon>Flavobacteriales</taxon>
        <taxon>Flavobacteriaceae</taxon>
        <taxon>Flavobacterium</taxon>
    </lineage>
</organism>
<evidence type="ECO:0000256" key="1">
    <source>
        <dbReference type="ARBA" id="ARBA00004442"/>
    </source>
</evidence>
<dbReference type="GO" id="GO:0009279">
    <property type="term" value="C:cell outer membrane"/>
    <property type="evidence" value="ECO:0007669"/>
    <property type="project" value="UniProtKB-SubCell"/>
</dbReference>
<dbReference type="Pfam" id="PF07980">
    <property type="entry name" value="SusD_RagB"/>
    <property type="match status" value="1"/>
</dbReference>
<comment type="similarity">
    <text evidence="2">Belongs to the SusD family.</text>
</comment>
<dbReference type="STRING" id="150146.SAMN05443667_1036"/>
<evidence type="ECO:0000313" key="8">
    <source>
        <dbReference type="EMBL" id="SEA25514.1"/>
    </source>
</evidence>
<dbReference type="InterPro" id="IPR012944">
    <property type="entry name" value="SusD_RagB_dom"/>
</dbReference>
<evidence type="ECO:0000256" key="4">
    <source>
        <dbReference type="ARBA" id="ARBA00023136"/>
    </source>
</evidence>
<dbReference type="InterPro" id="IPR011990">
    <property type="entry name" value="TPR-like_helical_dom_sf"/>
</dbReference>
<dbReference type="OrthoDB" id="621570at2"/>
<reference evidence="9" key="1">
    <citation type="submission" date="2016-10" db="EMBL/GenBank/DDBJ databases">
        <authorList>
            <person name="Varghese N."/>
            <person name="Submissions S."/>
        </authorList>
    </citation>
    <scope>NUCLEOTIDE SEQUENCE [LARGE SCALE GENOMIC DNA]</scope>
    <source>
        <strain evidence="9">DSM 22376</strain>
    </source>
</reference>
<evidence type="ECO:0000256" key="2">
    <source>
        <dbReference type="ARBA" id="ARBA00006275"/>
    </source>
</evidence>
<sequence length="475" mass="52766">MKTINYQSNTRHYCACLFANKRPFLYLLFLSMTLFSCTDFVEVGLPDSQLTGVKVFEDKNTANAALADVYAKLRDSGILTGSTMGISSRLGLYADELTFYGGSTNSESNFYNNTLLAANSDISNVWNVSYNQIYAVNAIIEGVQKSVALGVADKSQLIGEAKFIRALVHFYLANLYGDIPYITVTDYQVNRLVGRMPVSQVYDQIISDLNDASTLLPEEYRTADRTLPNRSTANALLARVFLYNRSWAEASNSASAVLNSSLYVWETDLDKIFLKESTTTIWQFIPKVEGANTDEGSTFLFSSGPPPFVALSNALVSAFSSGDQRKIHWIGTITSGTNVWHYANKYKEMGFTGSSVEYSIVFRLAEQYLIRAEARAHQGDLIGAKEDLNKIRNTAGLDDTEAITSEEIITAVLAERRLEFFTEQGQRFFDLKRTAQLDATLSGVKVGWNSTDILWPLPSTELIANPNLRPQNAGY</sequence>